<evidence type="ECO:0000256" key="16">
    <source>
        <dbReference type="ARBA" id="ARBA00049421"/>
    </source>
</evidence>
<accession>A0A915ET08</accession>
<dbReference type="Gene3D" id="3.90.550.10">
    <property type="entry name" value="Spore Coat Polysaccharide Biosynthesis Protein SpsA, Chain A"/>
    <property type="match status" value="1"/>
</dbReference>
<evidence type="ECO:0000256" key="12">
    <source>
        <dbReference type="ARBA" id="ARBA00023211"/>
    </source>
</evidence>
<feature type="transmembrane region" description="Helical" evidence="17">
    <location>
        <begin position="151"/>
        <end position="171"/>
    </location>
</feature>
<evidence type="ECO:0000256" key="8">
    <source>
        <dbReference type="ARBA" id="ARBA00022968"/>
    </source>
</evidence>
<evidence type="ECO:0000313" key="19">
    <source>
        <dbReference type="WBParaSite" id="jg9497"/>
    </source>
</evidence>
<evidence type="ECO:0000256" key="14">
    <source>
        <dbReference type="ARBA" id="ARBA00038949"/>
    </source>
</evidence>
<evidence type="ECO:0000256" key="13">
    <source>
        <dbReference type="ARBA" id="ARBA00037706"/>
    </source>
</evidence>
<dbReference type="GO" id="GO:0000139">
    <property type="term" value="C:Golgi membrane"/>
    <property type="evidence" value="ECO:0007669"/>
    <property type="project" value="UniProtKB-SubCell"/>
</dbReference>
<feature type="transmembrane region" description="Helical" evidence="17">
    <location>
        <begin position="21"/>
        <end position="45"/>
    </location>
</feature>
<evidence type="ECO:0000256" key="11">
    <source>
        <dbReference type="ARBA" id="ARBA00023136"/>
    </source>
</evidence>
<keyword evidence="7 17" id="KW-0479">Metal-binding</keyword>
<comment type="subcellular location">
    <subcellularLocation>
        <location evidence="1 17">Golgi apparatus membrane</location>
        <topology evidence="1 17">Single-pass type II membrane protein</topology>
    </subcellularLocation>
</comment>
<keyword evidence="8 17" id="KW-0735">Signal-anchor</keyword>
<organism evidence="18 19">
    <name type="scientific">Ditylenchus dipsaci</name>
    <dbReference type="NCBI Taxonomy" id="166011"/>
    <lineage>
        <taxon>Eukaryota</taxon>
        <taxon>Metazoa</taxon>
        <taxon>Ecdysozoa</taxon>
        <taxon>Nematoda</taxon>
        <taxon>Chromadorea</taxon>
        <taxon>Rhabditida</taxon>
        <taxon>Tylenchina</taxon>
        <taxon>Tylenchomorpha</taxon>
        <taxon>Sphaerularioidea</taxon>
        <taxon>Anguinidae</taxon>
        <taxon>Anguininae</taxon>
        <taxon>Ditylenchus</taxon>
    </lineage>
</organism>
<evidence type="ECO:0000256" key="9">
    <source>
        <dbReference type="ARBA" id="ARBA00022989"/>
    </source>
</evidence>
<keyword evidence="11 17" id="KW-0472">Membrane</keyword>
<keyword evidence="6 17" id="KW-0812">Transmembrane</keyword>
<dbReference type="InterPro" id="IPR004139">
    <property type="entry name" value="Glyco_trans_13"/>
</dbReference>
<evidence type="ECO:0000313" key="18">
    <source>
        <dbReference type="Proteomes" id="UP000887574"/>
    </source>
</evidence>
<keyword evidence="12 17" id="KW-0464">Manganese</keyword>
<evidence type="ECO:0000256" key="1">
    <source>
        <dbReference type="ARBA" id="ARBA00004323"/>
    </source>
</evidence>
<dbReference type="InterPro" id="IPR052261">
    <property type="entry name" value="Glycosyltransferase_13"/>
</dbReference>
<sequence length="184" mass="20892">MQLMEMVAKKRRRVFNYWSRHLLSVPGLCIILICLSILLIIVQVYNLLRGSAKHQVRDPSQIISQYHVQIPTIFGLGRATHKKSQMVPVDERLAVLVMAANRPEAIANHLAQIKRLRKHPNKFPIVVSQDGNVETVSQAIVQFVNSSANAFHIQVLVFSVKFTGFLAVGTYEMCLRNRRLDLHG</sequence>
<dbReference type="AlphaFoldDB" id="A0A915ET08"/>
<name>A0A915ET08_9BILA</name>
<keyword evidence="5" id="KW-0808">Transferase</keyword>
<dbReference type="GO" id="GO:0030145">
    <property type="term" value="F:manganese ion binding"/>
    <property type="evidence" value="ECO:0007669"/>
    <property type="project" value="UniProtKB-UniRule"/>
</dbReference>
<dbReference type="Pfam" id="PF03071">
    <property type="entry name" value="GNT-I"/>
    <property type="match status" value="1"/>
</dbReference>
<comment type="similarity">
    <text evidence="3 17">Belongs to the glycosyltransferase 13 family.</text>
</comment>
<keyword evidence="18" id="KW-1185">Reference proteome</keyword>
<comment type="function">
    <text evidence="13 17">Initiates complex N-linked carbohydrate formation. Essential for the conversion of high-mannose to hybrid and complex N-glycans.</text>
</comment>
<evidence type="ECO:0000256" key="3">
    <source>
        <dbReference type="ARBA" id="ARBA00006492"/>
    </source>
</evidence>
<keyword evidence="10 17" id="KW-0333">Golgi apparatus</keyword>
<dbReference type="PANTHER" id="PTHR10468">
    <property type="entry name" value="PROTEIN O-LINKED-MANNOSE BETA-1,2-N-ACETYLGLUCOSAMINYLTRANSFERASE 1/ALPHA-1,3-MANNOSYL-GLYCOPROTEIN 2-BETA-N-ACETYLGLUCOSAMINYLTRANSFERASE"/>
    <property type="match status" value="1"/>
</dbReference>
<dbReference type="GO" id="GO:0006487">
    <property type="term" value="P:protein N-linked glycosylation"/>
    <property type="evidence" value="ECO:0007669"/>
    <property type="project" value="TreeGrafter"/>
</dbReference>
<keyword evidence="9 17" id="KW-1133">Transmembrane helix</keyword>
<protein>
    <recommendedName>
        <fullName evidence="14 17">Alpha-1,3-mannosyl-glycoprotein 2-beta-N-acetylglucosaminyltransferase</fullName>
        <shortName evidence="17">GNT-I</shortName>
        <shortName evidence="17">GlcNAc-T I</shortName>
        <ecNumber evidence="14 17">2.4.1.101</ecNumber>
    </recommendedName>
    <alternativeName>
        <fullName evidence="15 17">N-glycosyl-oligosaccharide-glycoprotein N-acetylglucosaminyltransferase I</fullName>
    </alternativeName>
</protein>
<comment type="catalytic activity">
    <reaction evidence="16 17">
        <text>N(4)-(alpha-D-Man-(1-&gt;3)-[alpha-D-Man-(1-&gt;3)-[alpha-D-Man-(1-&gt;6)]-alpha-D-Man-(1-&gt;6)]-beta-D-Man-(1-&gt;4)-beta-D-GlcNAc-(1-&gt;4)-beta-D-GlcNAc)-L-asparaginyl-[protein] (N-glucan mannose isomer 5A1,2) + UDP-N-acetyl-alpha-D-glucosamine = N(4)-{beta-D-GlcNAc-(1-&gt;2)-alpha-D-Man-(1-&gt;3)-[alpha-D-Man-(1-&gt;3)-[alpha-D-Man-(1-&gt;6)]-alpha-D-Man-(1-&gt;6)]-beta-D-Man-(1-&gt;4)-beta-D-GlcNAc-(1-&gt;4)-beta-D-GlcNAc}-L-asparaginyl-[protein] + UDP + H(+)</text>
        <dbReference type="Rhea" id="RHEA:11456"/>
        <dbReference type="Rhea" id="RHEA-COMP:14367"/>
        <dbReference type="Rhea" id="RHEA-COMP:14368"/>
        <dbReference type="ChEBI" id="CHEBI:15378"/>
        <dbReference type="ChEBI" id="CHEBI:57705"/>
        <dbReference type="ChEBI" id="CHEBI:58223"/>
        <dbReference type="ChEBI" id="CHEBI:59087"/>
        <dbReference type="ChEBI" id="CHEBI:60625"/>
        <dbReference type="EC" id="2.4.1.101"/>
    </reaction>
</comment>
<evidence type="ECO:0000256" key="7">
    <source>
        <dbReference type="ARBA" id="ARBA00022723"/>
    </source>
</evidence>
<evidence type="ECO:0000256" key="4">
    <source>
        <dbReference type="ARBA" id="ARBA00022676"/>
    </source>
</evidence>
<comment type="caution">
    <text evidence="17">Lacks conserved residue(s) required for the propagation of feature annotation.</text>
</comment>
<evidence type="ECO:0000256" key="2">
    <source>
        <dbReference type="ARBA" id="ARBA00004922"/>
    </source>
</evidence>
<dbReference type="EC" id="2.4.1.101" evidence="14 17"/>
<dbReference type="InterPro" id="IPR029044">
    <property type="entry name" value="Nucleotide-diphossugar_trans"/>
</dbReference>
<evidence type="ECO:0000256" key="6">
    <source>
        <dbReference type="ARBA" id="ARBA00022692"/>
    </source>
</evidence>
<evidence type="ECO:0000256" key="17">
    <source>
        <dbReference type="RuleBase" id="RU368119"/>
    </source>
</evidence>
<reference evidence="19" key="1">
    <citation type="submission" date="2022-11" db="UniProtKB">
        <authorList>
            <consortium name="WormBaseParasite"/>
        </authorList>
    </citation>
    <scope>IDENTIFICATION</scope>
</reference>
<comment type="pathway">
    <text evidence="2 17">Protein modification; protein glycosylation.</text>
</comment>
<keyword evidence="4 17" id="KW-0328">Glycosyltransferase</keyword>
<evidence type="ECO:0000256" key="10">
    <source>
        <dbReference type="ARBA" id="ARBA00023034"/>
    </source>
</evidence>
<proteinExistence type="inferred from homology"/>
<dbReference type="GO" id="GO:0003827">
    <property type="term" value="F:alpha-1,3-mannosylglycoprotein 2-beta-N-acetylglucosaminyltransferase activity"/>
    <property type="evidence" value="ECO:0007669"/>
    <property type="project" value="UniProtKB-UniRule"/>
</dbReference>
<dbReference type="PANTHER" id="PTHR10468:SF3">
    <property type="entry name" value="ALPHA-1,3-MANNOSYL-GLYCOPROTEIN 2-BETA-N-ACETYLGLUCOSAMINYLTRANSFERASE"/>
    <property type="match status" value="1"/>
</dbReference>
<dbReference type="WBParaSite" id="jg9497">
    <property type="protein sequence ID" value="jg9497"/>
    <property type="gene ID" value="jg9497"/>
</dbReference>
<evidence type="ECO:0000256" key="5">
    <source>
        <dbReference type="ARBA" id="ARBA00022679"/>
    </source>
</evidence>
<evidence type="ECO:0000256" key="15">
    <source>
        <dbReference type="ARBA" id="ARBA00041712"/>
    </source>
</evidence>
<dbReference type="Proteomes" id="UP000887574">
    <property type="component" value="Unplaced"/>
</dbReference>
<comment type="cofactor">
    <cofactor evidence="17">
        <name>Mn(2+)</name>
        <dbReference type="ChEBI" id="CHEBI:29035"/>
    </cofactor>
    <text evidence="17">The cofactor is mostly bound to the substrate.</text>
</comment>